<sequence>MLLMLFISSGIYAQKPKNGTYTYTIAFAEHQGKSLGATCTVIIKGDGIKVIHNGNPNLSGEKGEIIDEGIIIKHKSGKWIIGQSPEDKNAEEIGGCSDGPLVIDFKNKRLWTC</sequence>
<dbReference type="EMBL" id="FOBB01000005">
    <property type="protein sequence ID" value="SEM61101.1"/>
    <property type="molecule type" value="Genomic_DNA"/>
</dbReference>
<organism evidence="1 2">
    <name type="scientific">Chitinophaga rupis</name>
    <dbReference type="NCBI Taxonomy" id="573321"/>
    <lineage>
        <taxon>Bacteria</taxon>
        <taxon>Pseudomonadati</taxon>
        <taxon>Bacteroidota</taxon>
        <taxon>Chitinophagia</taxon>
        <taxon>Chitinophagales</taxon>
        <taxon>Chitinophagaceae</taxon>
        <taxon>Chitinophaga</taxon>
    </lineage>
</organism>
<evidence type="ECO:0000313" key="2">
    <source>
        <dbReference type="Proteomes" id="UP000198984"/>
    </source>
</evidence>
<name>A0A1H7ZS40_9BACT</name>
<gene>
    <name evidence="1" type="ORF">SAMN04488505_105180</name>
</gene>
<reference evidence="1 2" key="1">
    <citation type="submission" date="2016-10" db="EMBL/GenBank/DDBJ databases">
        <authorList>
            <person name="de Groot N.N."/>
        </authorList>
    </citation>
    <scope>NUCLEOTIDE SEQUENCE [LARGE SCALE GENOMIC DNA]</scope>
    <source>
        <strain evidence="1 2">DSM 21039</strain>
    </source>
</reference>
<keyword evidence="2" id="KW-1185">Reference proteome</keyword>
<dbReference type="Proteomes" id="UP000198984">
    <property type="component" value="Unassembled WGS sequence"/>
</dbReference>
<protein>
    <submittedName>
        <fullName evidence="1">Uncharacterized protein</fullName>
    </submittedName>
</protein>
<dbReference type="AlphaFoldDB" id="A0A1H7ZS40"/>
<accession>A0A1H7ZS40</accession>
<proteinExistence type="predicted"/>
<evidence type="ECO:0000313" key="1">
    <source>
        <dbReference type="EMBL" id="SEM61101.1"/>
    </source>
</evidence>